<evidence type="ECO:0000313" key="3">
    <source>
        <dbReference type="EMBL" id="GAU92537.1"/>
    </source>
</evidence>
<dbReference type="Gene3D" id="1.10.287.110">
    <property type="entry name" value="DnaJ domain"/>
    <property type="match status" value="1"/>
</dbReference>
<proteinExistence type="predicted"/>
<dbReference type="PRINTS" id="PR00625">
    <property type="entry name" value="JDOMAIN"/>
</dbReference>
<dbReference type="PANTHER" id="PTHR24078:SF571">
    <property type="entry name" value="J DOMAIN-CONTAINING PROTEIN"/>
    <property type="match status" value="1"/>
</dbReference>
<dbReference type="InterPro" id="IPR002939">
    <property type="entry name" value="DnaJ_C"/>
</dbReference>
<dbReference type="AlphaFoldDB" id="A0A1D1UYV4"/>
<name>A0A1D1UYV4_RAMVA</name>
<keyword evidence="1" id="KW-0143">Chaperone</keyword>
<dbReference type="STRING" id="947166.A0A1D1UYV4"/>
<dbReference type="SMART" id="SM00271">
    <property type="entry name" value="DnaJ"/>
    <property type="match status" value="1"/>
</dbReference>
<keyword evidence="4" id="KW-1185">Reference proteome</keyword>
<dbReference type="InterPro" id="IPR001623">
    <property type="entry name" value="DnaJ_domain"/>
</dbReference>
<feature type="domain" description="J" evidence="2">
    <location>
        <begin position="4"/>
        <end position="70"/>
    </location>
</feature>
<dbReference type="GO" id="GO:0051082">
    <property type="term" value="F:unfolded protein binding"/>
    <property type="evidence" value="ECO:0007669"/>
    <property type="project" value="InterPro"/>
</dbReference>
<dbReference type="InterPro" id="IPR008971">
    <property type="entry name" value="HSP40/DnaJ_pept-bd"/>
</dbReference>
<dbReference type="OrthoDB" id="550424at2759"/>
<dbReference type="PANTHER" id="PTHR24078">
    <property type="entry name" value="DNAJ HOMOLOG SUBFAMILY C MEMBER"/>
    <property type="match status" value="1"/>
</dbReference>
<protein>
    <recommendedName>
        <fullName evidence="2">J domain-containing protein</fullName>
    </recommendedName>
</protein>
<dbReference type="Gene3D" id="2.60.260.20">
    <property type="entry name" value="Urease metallochaperone UreE, N-terminal domain"/>
    <property type="match status" value="2"/>
</dbReference>
<evidence type="ECO:0000313" key="4">
    <source>
        <dbReference type="Proteomes" id="UP000186922"/>
    </source>
</evidence>
<dbReference type="CDD" id="cd10747">
    <property type="entry name" value="DnaJ_C"/>
    <property type="match status" value="1"/>
</dbReference>
<dbReference type="SUPFAM" id="SSF46565">
    <property type="entry name" value="Chaperone J-domain"/>
    <property type="match status" value="1"/>
</dbReference>
<organism evidence="3 4">
    <name type="scientific">Ramazzottius varieornatus</name>
    <name type="common">Water bear</name>
    <name type="synonym">Tardigrade</name>
    <dbReference type="NCBI Taxonomy" id="947166"/>
    <lineage>
        <taxon>Eukaryota</taxon>
        <taxon>Metazoa</taxon>
        <taxon>Ecdysozoa</taxon>
        <taxon>Tardigrada</taxon>
        <taxon>Eutardigrada</taxon>
        <taxon>Parachela</taxon>
        <taxon>Hypsibioidea</taxon>
        <taxon>Ramazzottiidae</taxon>
        <taxon>Ramazzottius</taxon>
    </lineage>
</organism>
<dbReference type="InterPro" id="IPR051339">
    <property type="entry name" value="DnaJ_subfamily_B"/>
</dbReference>
<dbReference type="Pfam" id="PF01556">
    <property type="entry name" value="DnaJ_C"/>
    <property type="match status" value="1"/>
</dbReference>
<dbReference type="GO" id="GO:0006457">
    <property type="term" value="P:protein folding"/>
    <property type="evidence" value="ECO:0007669"/>
    <property type="project" value="InterPro"/>
</dbReference>
<dbReference type="GO" id="GO:0051087">
    <property type="term" value="F:protein-folding chaperone binding"/>
    <property type="evidence" value="ECO:0007669"/>
    <property type="project" value="TreeGrafter"/>
</dbReference>
<dbReference type="EMBL" id="BDGG01000002">
    <property type="protein sequence ID" value="GAU92537.1"/>
    <property type="molecule type" value="Genomic_DNA"/>
</dbReference>
<dbReference type="GO" id="GO:0000122">
    <property type="term" value="P:negative regulation of transcription by RNA polymerase II"/>
    <property type="evidence" value="ECO:0007669"/>
    <property type="project" value="TreeGrafter"/>
</dbReference>
<accession>A0A1D1UYV4</accession>
<evidence type="ECO:0000259" key="2">
    <source>
        <dbReference type="PROSITE" id="PS50076"/>
    </source>
</evidence>
<dbReference type="InterPro" id="IPR036869">
    <property type="entry name" value="J_dom_sf"/>
</dbReference>
<reference evidence="3 4" key="1">
    <citation type="journal article" date="2016" name="Nat. Commun.">
        <title>Extremotolerant tardigrade genome and improved radiotolerance of human cultured cells by tardigrade-unique protein.</title>
        <authorList>
            <person name="Hashimoto T."/>
            <person name="Horikawa D.D."/>
            <person name="Saito Y."/>
            <person name="Kuwahara H."/>
            <person name="Kozuka-Hata H."/>
            <person name="Shin-I T."/>
            <person name="Minakuchi Y."/>
            <person name="Ohishi K."/>
            <person name="Motoyama A."/>
            <person name="Aizu T."/>
            <person name="Enomoto A."/>
            <person name="Kondo K."/>
            <person name="Tanaka S."/>
            <person name="Hara Y."/>
            <person name="Koshikawa S."/>
            <person name="Sagara H."/>
            <person name="Miura T."/>
            <person name="Yokobori S."/>
            <person name="Miyagawa K."/>
            <person name="Suzuki Y."/>
            <person name="Kubo T."/>
            <person name="Oyama M."/>
            <person name="Kohara Y."/>
            <person name="Fujiyama A."/>
            <person name="Arakawa K."/>
            <person name="Katayama T."/>
            <person name="Toyoda A."/>
            <person name="Kunieda T."/>
        </authorList>
    </citation>
    <scope>NUCLEOTIDE SEQUENCE [LARGE SCALE GENOMIC DNA]</scope>
    <source>
        <strain evidence="3 4">YOKOZUNA-1</strain>
    </source>
</reference>
<comment type="caution">
    <text evidence="3">The sequence shown here is derived from an EMBL/GenBank/DDBJ whole genome shotgun (WGS) entry which is preliminary data.</text>
</comment>
<dbReference type="Proteomes" id="UP000186922">
    <property type="component" value="Unassembled WGS sequence"/>
</dbReference>
<dbReference type="SUPFAM" id="SSF49493">
    <property type="entry name" value="HSP40/DnaJ peptide-binding domain"/>
    <property type="match status" value="2"/>
</dbReference>
<dbReference type="CDD" id="cd06257">
    <property type="entry name" value="DnaJ"/>
    <property type="match status" value="1"/>
</dbReference>
<sequence length="383" mass="43272">MAVDYYKVLGAGPKDPPTVIHECYRALALSLHPRKQHAKPDLAKARFLQVAEAYDVLRDRSLRELYDQLGIPPACSLNPTRHDGLTSKFNAIPNYPYGYRYHGDPMRTYEENFGTTSPYANVYYPRDAGNEYSLLDDIFRARPKATLPQNFMEVEVTLEELFHGNIREIEFTRLVLDEETNAVTEQRVIKEIHVLPGWGSNTQIVFEKEGNQAKDKIPSDIVVQIIEAPHDRFVDLLVALCGGDITVTSIDDIPIRIEETNVIKPGSSRMIPSFGMPLPEDNTARGNLYLDYDVIFPQDMDLARREMVASALKYRQHRPTIPTTLIGVTGFNLEKDLSALMLAKEPPAPVPPPEEPVKPKMSLDVPKNLFITESINLQLLESE</sequence>
<evidence type="ECO:0000256" key="1">
    <source>
        <dbReference type="ARBA" id="ARBA00023186"/>
    </source>
</evidence>
<dbReference type="GO" id="GO:0005829">
    <property type="term" value="C:cytosol"/>
    <property type="evidence" value="ECO:0007669"/>
    <property type="project" value="TreeGrafter"/>
</dbReference>
<dbReference type="Pfam" id="PF00226">
    <property type="entry name" value="DnaJ"/>
    <property type="match status" value="1"/>
</dbReference>
<gene>
    <name evidence="3" type="primary">RvY_04606-1</name>
    <name evidence="3" type="synonym">RvY_04606.1</name>
    <name evidence="3" type="ORF">RvY_04606</name>
</gene>
<dbReference type="PROSITE" id="PS50076">
    <property type="entry name" value="DNAJ_2"/>
    <property type="match status" value="1"/>
</dbReference>